<proteinExistence type="inferred from homology"/>
<dbReference type="PANTHER" id="PTHR43542">
    <property type="entry name" value="METHYLTRANSFERASE"/>
    <property type="match status" value="1"/>
</dbReference>
<comment type="similarity">
    <text evidence="2 8">Belongs to the methyltransferase superfamily. RsmD family.</text>
</comment>
<evidence type="ECO:0000256" key="5">
    <source>
        <dbReference type="ARBA" id="ARBA00022603"/>
    </source>
</evidence>
<dbReference type="PIRSF" id="PIRSF004553">
    <property type="entry name" value="CHP00095"/>
    <property type="match status" value="1"/>
</dbReference>
<comment type="caution">
    <text evidence="9">The sequence shown here is derived from an EMBL/GenBank/DDBJ whole genome shotgun (WGS) entry which is preliminary data.</text>
</comment>
<dbReference type="InterPro" id="IPR029063">
    <property type="entry name" value="SAM-dependent_MTases_sf"/>
</dbReference>
<dbReference type="InterPro" id="IPR004398">
    <property type="entry name" value="RNA_MeTrfase_RsmD"/>
</dbReference>
<comment type="catalytic activity">
    <reaction evidence="7 8">
        <text>guanosine(966) in 16S rRNA + S-adenosyl-L-methionine = N(2)-methylguanosine(966) in 16S rRNA + S-adenosyl-L-homocysteine + H(+)</text>
        <dbReference type="Rhea" id="RHEA:23548"/>
        <dbReference type="Rhea" id="RHEA-COMP:10211"/>
        <dbReference type="Rhea" id="RHEA-COMP:10212"/>
        <dbReference type="ChEBI" id="CHEBI:15378"/>
        <dbReference type="ChEBI" id="CHEBI:57856"/>
        <dbReference type="ChEBI" id="CHEBI:59789"/>
        <dbReference type="ChEBI" id="CHEBI:74269"/>
        <dbReference type="ChEBI" id="CHEBI:74481"/>
        <dbReference type="EC" id="2.1.1.171"/>
    </reaction>
</comment>
<keyword evidence="10" id="KW-1185">Reference proteome</keyword>
<dbReference type="SUPFAM" id="SSF53335">
    <property type="entry name" value="S-adenosyl-L-methionine-dependent methyltransferases"/>
    <property type="match status" value="1"/>
</dbReference>
<dbReference type="GO" id="GO:0003676">
    <property type="term" value="F:nucleic acid binding"/>
    <property type="evidence" value="ECO:0007669"/>
    <property type="project" value="InterPro"/>
</dbReference>
<sequence>MAKQSKAKPNTLRIIGGQWRGRRLGFPDVTGLRPTPDRVRETVFNWLQTVIPGGYCLDCCAGSGALGFEAASRGALHVDMVEPDRLAFQQLQTNASQLQATTCELHQMTAQQFIAKCNKPYDVVFLDPPYQAALWTPLAQLLTQHNLLKPEARIYLECGSKQDMPELPADWQLFKDKVAGDVRYCLFIRTTGKPSE</sequence>
<keyword evidence="8" id="KW-0949">S-adenosyl-L-methionine</keyword>
<dbReference type="Pfam" id="PF03602">
    <property type="entry name" value="Cons_hypoth95"/>
    <property type="match status" value="1"/>
</dbReference>
<dbReference type="CDD" id="cd02440">
    <property type="entry name" value="AdoMet_MTases"/>
    <property type="match status" value="1"/>
</dbReference>
<keyword evidence="6 8" id="KW-0808">Transferase</keyword>
<dbReference type="PATRIC" id="fig|1286106.3.peg.1401"/>
<gene>
    <name evidence="9" type="ORF">MPL1_06979</name>
</gene>
<dbReference type="PROSITE" id="PS00092">
    <property type="entry name" value="N6_MTASE"/>
    <property type="match status" value="1"/>
</dbReference>
<dbReference type="RefSeq" id="WP_009726387.1">
    <property type="nucleotide sequence ID" value="NZ_APHR01000035.1"/>
</dbReference>
<dbReference type="eggNOG" id="COG0742">
    <property type="taxonomic scope" value="Bacteria"/>
</dbReference>
<evidence type="ECO:0000313" key="10">
    <source>
        <dbReference type="Proteomes" id="UP000012019"/>
    </source>
</evidence>
<evidence type="ECO:0000256" key="1">
    <source>
        <dbReference type="ARBA" id="ARBA00002649"/>
    </source>
</evidence>
<dbReference type="AlphaFoldDB" id="M7P0P2"/>
<keyword evidence="8" id="KW-0698">rRNA processing</keyword>
<dbReference type="EC" id="2.1.1.171" evidence="3 8"/>
<dbReference type="EMBL" id="APHR01000035">
    <property type="protein sequence ID" value="EMR13046.1"/>
    <property type="molecule type" value="Genomic_DNA"/>
</dbReference>
<evidence type="ECO:0000313" key="9">
    <source>
        <dbReference type="EMBL" id="EMR13046.1"/>
    </source>
</evidence>
<dbReference type="InterPro" id="IPR002052">
    <property type="entry name" value="DNA_methylase_N6_adenine_CS"/>
</dbReference>
<accession>M7P0P2</accession>
<dbReference type="GO" id="GO:0052913">
    <property type="term" value="F:16S rRNA (guanine(966)-N(2))-methyltransferase activity"/>
    <property type="evidence" value="ECO:0007669"/>
    <property type="project" value="UniProtKB-EC"/>
</dbReference>
<dbReference type="Gene3D" id="3.40.50.150">
    <property type="entry name" value="Vaccinia Virus protein VP39"/>
    <property type="match status" value="1"/>
</dbReference>
<name>M7P0P2_9GAMM</name>
<evidence type="ECO:0000256" key="3">
    <source>
        <dbReference type="ARBA" id="ARBA00012141"/>
    </source>
</evidence>
<keyword evidence="5 8" id="KW-0489">Methyltransferase</keyword>
<evidence type="ECO:0000256" key="7">
    <source>
        <dbReference type="ARBA" id="ARBA00048326"/>
    </source>
</evidence>
<dbReference type="STRING" id="1286106.MPL1_06979"/>
<evidence type="ECO:0000256" key="8">
    <source>
        <dbReference type="PIRNR" id="PIRNR004553"/>
    </source>
</evidence>
<reference evidence="9 10" key="1">
    <citation type="journal article" date="2013" name="Genome Announc.">
        <title>Draft Genome Sequence of Methylophaga lonarensis MPLT, a Haloalkaliphilic (Non-Methane-Utilizing) Methylotroph.</title>
        <authorList>
            <person name="Shetty S.A."/>
            <person name="Marathe N.P."/>
            <person name="Munot H."/>
            <person name="Antony C.P."/>
            <person name="Dhotre D.P."/>
            <person name="Murrell J.C."/>
            <person name="Shouche Y.S."/>
        </authorList>
    </citation>
    <scope>NUCLEOTIDE SEQUENCE [LARGE SCALE GENOMIC DNA]</scope>
    <source>
        <strain evidence="9 10">MPL</strain>
    </source>
</reference>
<organism evidence="9 10">
    <name type="scientific">Methylophaga lonarensis MPL</name>
    <dbReference type="NCBI Taxonomy" id="1286106"/>
    <lineage>
        <taxon>Bacteria</taxon>
        <taxon>Pseudomonadati</taxon>
        <taxon>Pseudomonadota</taxon>
        <taxon>Gammaproteobacteria</taxon>
        <taxon>Thiotrichales</taxon>
        <taxon>Piscirickettsiaceae</taxon>
        <taxon>Methylophaga</taxon>
    </lineage>
</organism>
<dbReference type="OrthoDB" id="9803017at2"/>
<evidence type="ECO:0000256" key="2">
    <source>
        <dbReference type="ARBA" id="ARBA00005269"/>
    </source>
</evidence>
<dbReference type="PANTHER" id="PTHR43542:SF1">
    <property type="entry name" value="METHYLTRANSFERASE"/>
    <property type="match status" value="1"/>
</dbReference>
<evidence type="ECO:0000256" key="4">
    <source>
        <dbReference type="ARBA" id="ARBA00013682"/>
    </source>
</evidence>
<protein>
    <recommendedName>
        <fullName evidence="4 8">Ribosomal RNA small subunit methyltransferase D</fullName>
        <ecNumber evidence="3 8">2.1.1.171</ecNumber>
    </recommendedName>
</protein>
<dbReference type="NCBIfam" id="TIGR00095">
    <property type="entry name" value="16S rRNA (guanine(966)-N(2))-methyltransferase RsmD"/>
    <property type="match status" value="1"/>
</dbReference>
<comment type="function">
    <text evidence="1 8">Specifically methylates the guanine in position 966 of 16S rRNA in the assembled 30S particle.</text>
</comment>
<evidence type="ECO:0000256" key="6">
    <source>
        <dbReference type="ARBA" id="ARBA00022679"/>
    </source>
</evidence>
<dbReference type="Proteomes" id="UP000012019">
    <property type="component" value="Unassembled WGS sequence"/>
</dbReference>